<dbReference type="GO" id="GO:0051082">
    <property type="term" value="F:unfolded protein binding"/>
    <property type="evidence" value="ECO:0007669"/>
    <property type="project" value="InterPro"/>
</dbReference>
<evidence type="ECO:0000256" key="2">
    <source>
        <dbReference type="ARBA" id="ARBA00022448"/>
    </source>
</evidence>
<evidence type="ECO:0000256" key="4">
    <source>
        <dbReference type="ARBA" id="ARBA00023010"/>
    </source>
</evidence>
<evidence type="ECO:0000313" key="6">
    <source>
        <dbReference type="Proteomes" id="UP000824108"/>
    </source>
</evidence>
<dbReference type="InterPro" id="IPR035958">
    <property type="entry name" value="SecB-like_sf"/>
</dbReference>
<gene>
    <name evidence="5" type="ORF">H9807_09250</name>
</gene>
<keyword evidence="3" id="KW-0653">Protein transport</keyword>
<dbReference type="Proteomes" id="UP000824108">
    <property type="component" value="Unassembled WGS sequence"/>
</dbReference>
<dbReference type="Pfam" id="PF02556">
    <property type="entry name" value="SecB"/>
    <property type="match status" value="1"/>
</dbReference>
<comment type="similarity">
    <text evidence="1">Belongs to the SecB family.</text>
</comment>
<dbReference type="InterPro" id="IPR003708">
    <property type="entry name" value="SecB"/>
</dbReference>
<protein>
    <submittedName>
        <fullName evidence="5">Protein-export chaperone SecB</fullName>
    </submittedName>
</protein>
<accession>A0A9D2GZI8</accession>
<dbReference type="AlphaFoldDB" id="A0A9D2GZI8"/>
<evidence type="ECO:0000256" key="3">
    <source>
        <dbReference type="ARBA" id="ARBA00022927"/>
    </source>
</evidence>
<keyword evidence="2" id="KW-0813">Transport</keyword>
<evidence type="ECO:0000313" key="5">
    <source>
        <dbReference type="EMBL" id="HIZ92282.1"/>
    </source>
</evidence>
<reference evidence="5" key="1">
    <citation type="journal article" date="2021" name="PeerJ">
        <title>Extensive microbial diversity within the chicken gut microbiome revealed by metagenomics and culture.</title>
        <authorList>
            <person name="Gilroy R."/>
            <person name="Ravi A."/>
            <person name="Getino M."/>
            <person name="Pursley I."/>
            <person name="Horton D.L."/>
            <person name="Alikhan N.F."/>
            <person name="Baker D."/>
            <person name="Gharbi K."/>
            <person name="Hall N."/>
            <person name="Watson M."/>
            <person name="Adriaenssens E.M."/>
            <person name="Foster-Nyarko E."/>
            <person name="Jarju S."/>
            <person name="Secka A."/>
            <person name="Antonio M."/>
            <person name="Oren A."/>
            <person name="Chaudhuri R.R."/>
            <person name="La Ragione R."/>
            <person name="Hildebrand F."/>
            <person name="Pallen M.J."/>
        </authorList>
    </citation>
    <scope>NUCLEOTIDE SEQUENCE</scope>
    <source>
        <strain evidence="5">CHK118-2852</strain>
    </source>
</reference>
<keyword evidence="4" id="KW-0811">Translocation</keyword>
<dbReference type="Gene3D" id="3.10.420.10">
    <property type="entry name" value="SecB-like"/>
    <property type="match status" value="1"/>
</dbReference>
<sequence length="140" mass="15897">MMEINEQPKLRFVGVDILNIQFTSHAPASNVEKKNINVNCVPKVFFPSERPSLFHVIMDLELNSENLFDLALRAVGTFELNQRITDELKRTFINVNAPAIMFPYVRSFITTLTANMGQSVGPLVMPTQFFSGALEEFKEE</sequence>
<comment type="caution">
    <text evidence="5">The sequence shown here is derived from an EMBL/GenBank/DDBJ whole genome shotgun (WGS) entry which is preliminary data.</text>
</comment>
<dbReference type="EMBL" id="DXAV01000076">
    <property type="protein sequence ID" value="HIZ92282.1"/>
    <property type="molecule type" value="Genomic_DNA"/>
</dbReference>
<dbReference type="SUPFAM" id="SSF54611">
    <property type="entry name" value="SecB-like"/>
    <property type="match status" value="1"/>
</dbReference>
<name>A0A9D2GZI8_9BACE</name>
<proteinExistence type="inferred from homology"/>
<dbReference type="GO" id="GO:0015031">
    <property type="term" value="P:protein transport"/>
    <property type="evidence" value="ECO:0007669"/>
    <property type="project" value="UniProtKB-KW"/>
</dbReference>
<organism evidence="5 6">
    <name type="scientific">Candidatus Bacteroides merdavium</name>
    <dbReference type="NCBI Taxonomy" id="2838472"/>
    <lineage>
        <taxon>Bacteria</taxon>
        <taxon>Pseudomonadati</taxon>
        <taxon>Bacteroidota</taxon>
        <taxon>Bacteroidia</taxon>
        <taxon>Bacteroidales</taxon>
        <taxon>Bacteroidaceae</taxon>
        <taxon>Bacteroides</taxon>
    </lineage>
</organism>
<dbReference type="GO" id="GO:0051262">
    <property type="term" value="P:protein tetramerization"/>
    <property type="evidence" value="ECO:0007669"/>
    <property type="project" value="InterPro"/>
</dbReference>
<evidence type="ECO:0000256" key="1">
    <source>
        <dbReference type="ARBA" id="ARBA00009990"/>
    </source>
</evidence>
<reference evidence="5" key="2">
    <citation type="submission" date="2021-04" db="EMBL/GenBank/DDBJ databases">
        <authorList>
            <person name="Gilroy R."/>
        </authorList>
    </citation>
    <scope>NUCLEOTIDE SEQUENCE</scope>
    <source>
        <strain evidence="5">CHK118-2852</strain>
    </source>
</reference>